<dbReference type="Proteomes" id="UP001165065">
    <property type="component" value="Unassembled WGS sequence"/>
</dbReference>
<feature type="compositionally biased region" description="Acidic residues" evidence="1">
    <location>
        <begin position="163"/>
        <end position="183"/>
    </location>
</feature>
<dbReference type="AlphaFoldDB" id="A0A9W7GJ04"/>
<dbReference type="EMBL" id="BRYA01000231">
    <property type="protein sequence ID" value="GMI44882.1"/>
    <property type="molecule type" value="Genomic_DNA"/>
</dbReference>
<name>A0A9W7GJ04_9STRA</name>
<evidence type="ECO:0000313" key="2">
    <source>
        <dbReference type="EMBL" id="GMI44882.1"/>
    </source>
</evidence>
<feature type="compositionally biased region" description="Basic and acidic residues" evidence="1">
    <location>
        <begin position="130"/>
        <end position="139"/>
    </location>
</feature>
<feature type="compositionally biased region" description="Polar residues" evidence="1">
    <location>
        <begin position="520"/>
        <end position="530"/>
    </location>
</feature>
<feature type="region of interest" description="Disordered" evidence="1">
    <location>
        <begin position="500"/>
        <end position="579"/>
    </location>
</feature>
<protein>
    <submittedName>
        <fullName evidence="2">Uncharacterized protein</fullName>
    </submittedName>
</protein>
<feature type="region of interest" description="Disordered" evidence="1">
    <location>
        <begin position="1"/>
        <end position="45"/>
    </location>
</feature>
<feature type="compositionally biased region" description="Basic and acidic residues" evidence="1">
    <location>
        <begin position="76"/>
        <end position="104"/>
    </location>
</feature>
<proteinExistence type="predicted"/>
<comment type="caution">
    <text evidence="2">The sequence shown here is derived from an EMBL/GenBank/DDBJ whole genome shotgun (WGS) entry which is preliminary data.</text>
</comment>
<evidence type="ECO:0000313" key="3">
    <source>
        <dbReference type="Proteomes" id="UP001165065"/>
    </source>
</evidence>
<dbReference type="OrthoDB" id="201518at2759"/>
<feature type="compositionally biased region" description="Acidic residues" evidence="1">
    <location>
        <begin position="546"/>
        <end position="563"/>
    </location>
</feature>
<gene>
    <name evidence="2" type="ORF">TrCOL_g3147</name>
</gene>
<reference evidence="3" key="1">
    <citation type="journal article" date="2023" name="Commun. Biol.">
        <title>Genome analysis of Parmales, the sister group of diatoms, reveals the evolutionary specialization of diatoms from phago-mixotrophs to photoautotrophs.</title>
        <authorList>
            <person name="Ban H."/>
            <person name="Sato S."/>
            <person name="Yoshikawa S."/>
            <person name="Yamada K."/>
            <person name="Nakamura Y."/>
            <person name="Ichinomiya M."/>
            <person name="Sato N."/>
            <person name="Blanc-Mathieu R."/>
            <person name="Endo H."/>
            <person name="Kuwata A."/>
            <person name="Ogata H."/>
        </authorList>
    </citation>
    <scope>NUCLEOTIDE SEQUENCE [LARGE SCALE GENOMIC DNA]</scope>
</reference>
<feature type="region of interest" description="Disordered" evidence="1">
    <location>
        <begin position="68"/>
        <end position="195"/>
    </location>
</feature>
<evidence type="ECO:0000256" key="1">
    <source>
        <dbReference type="SAM" id="MobiDB-lite"/>
    </source>
</evidence>
<sequence length="579" mass="64840">MSKRDRDNFESQIENNGGEEGSSPSLDARSEDDRSNKNMWTMVPRKMDAMQEKIVGLMKSLRKVQGAFERHKLKTHERLNELEKANKMLQKKLDGDGGGGDKKAKKDKHRVSHTYIISSKEGANGDENLDAVRVKDEGGSKGGNKGGTNKNEKDDNHNGAGSENEDVDVDDDGDGSDDEDLEYDGSPPPKPLSEMNIALRTGGKCCATGVQLYFAKDKAILSCSVDSFLPDPNSDTNSSWAGRIDYKLADTEEKEDFMKVVNDNLSNFFPGGRKSDMAGRDKNRSYMILYEGSIPVTVMSFSLGATTNRTFITLHMIHTRYNYRRRGHGAVAFALLKEFACSNPHRPKCDTAFVWLATSLKANRFFQSPRVGCVDGWARLSEIVQEEEPQSTRLRYIKSHVMLTKYFKGGYIEAIMYGRVHPAYGGFETRERKIEHQSWADYQVGSRIVVSYPTMKSKHTYSATVLNYNHLERKPYYIQYDTGNETEFVVKNRIKGLEGSVKPTVKTPPKKVEGEGASKNKATTDASPLKTSKHFTRAKGQVPEIKEEEEGKEEEMEEKEEEGGGAPSHNLFNILQGGQ</sequence>
<organism evidence="2 3">
    <name type="scientific">Triparma columacea</name>
    <dbReference type="NCBI Taxonomy" id="722753"/>
    <lineage>
        <taxon>Eukaryota</taxon>
        <taxon>Sar</taxon>
        <taxon>Stramenopiles</taxon>
        <taxon>Ochrophyta</taxon>
        <taxon>Bolidophyceae</taxon>
        <taxon>Parmales</taxon>
        <taxon>Triparmaceae</taxon>
        <taxon>Triparma</taxon>
    </lineage>
</organism>
<keyword evidence="3" id="KW-1185">Reference proteome</keyword>
<accession>A0A9W7GJ04</accession>